<feature type="transmembrane region" description="Helical" evidence="6">
    <location>
        <begin position="101"/>
        <end position="118"/>
    </location>
</feature>
<dbReference type="Proteomes" id="UP000665043">
    <property type="component" value="Chromosome"/>
</dbReference>
<dbReference type="RefSeq" id="WP_209365898.1">
    <property type="nucleotide sequence ID" value="NZ_CP046956.1"/>
</dbReference>
<feature type="transmembrane region" description="Helical" evidence="6">
    <location>
        <begin position="169"/>
        <end position="200"/>
    </location>
</feature>
<protein>
    <recommendedName>
        <fullName evidence="6">Probable membrane transporter protein</fullName>
    </recommendedName>
</protein>
<evidence type="ECO:0000313" key="8">
    <source>
        <dbReference type="Proteomes" id="UP000665043"/>
    </source>
</evidence>
<evidence type="ECO:0000256" key="6">
    <source>
        <dbReference type="RuleBase" id="RU363041"/>
    </source>
</evidence>
<evidence type="ECO:0000256" key="5">
    <source>
        <dbReference type="ARBA" id="ARBA00023136"/>
    </source>
</evidence>
<keyword evidence="4 6" id="KW-1133">Transmembrane helix</keyword>
<feature type="transmembrane region" description="Helical" evidence="6">
    <location>
        <begin position="7"/>
        <end position="32"/>
    </location>
</feature>
<keyword evidence="6" id="KW-1003">Cell membrane</keyword>
<evidence type="ECO:0000256" key="4">
    <source>
        <dbReference type="ARBA" id="ARBA00022989"/>
    </source>
</evidence>
<evidence type="ECO:0000313" key="7">
    <source>
        <dbReference type="EMBL" id="QTN00761.1"/>
    </source>
</evidence>
<feature type="transmembrane region" description="Helical" evidence="6">
    <location>
        <begin position="44"/>
        <end position="65"/>
    </location>
</feature>
<dbReference type="Pfam" id="PF01925">
    <property type="entry name" value="TauE"/>
    <property type="match status" value="1"/>
</dbReference>
<accession>A0ABX7VYJ1</accession>
<gene>
    <name evidence="7" type="ORF">ERJ70_16630</name>
</gene>
<dbReference type="PANTHER" id="PTHR43701:SF2">
    <property type="entry name" value="MEMBRANE TRANSPORTER PROTEIN YJNA-RELATED"/>
    <property type="match status" value="1"/>
</dbReference>
<organism evidence="7 8">
    <name type="scientific">Sediminibacillus dalangtanensis</name>
    <dbReference type="NCBI Taxonomy" id="2729421"/>
    <lineage>
        <taxon>Bacteria</taxon>
        <taxon>Bacillati</taxon>
        <taxon>Bacillota</taxon>
        <taxon>Bacilli</taxon>
        <taxon>Bacillales</taxon>
        <taxon>Bacillaceae</taxon>
        <taxon>Sediminibacillus</taxon>
    </lineage>
</organism>
<evidence type="ECO:0000256" key="3">
    <source>
        <dbReference type="ARBA" id="ARBA00022692"/>
    </source>
</evidence>
<evidence type="ECO:0000256" key="2">
    <source>
        <dbReference type="ARBA" id="ARBA00009142"/>
    </source>
</evidence>
<sequence>MDIMTGLLLLCIGIIAGGYGTIVGAGGGFIFVPALLLLFHMDPAVASASGLVIVLINSLSGVLGYAKQEKIIYKTGLTIGMSALPGSLAGVWLLQHFSSQYFYVVFATTLVALGLFLFSKNTPFPRKGVINKDGKKAYQEAGPTLEKDASVTQAASISNAQNTGASSGWFIPLGLVMGILSSYLGIGGGWLLVPILIYIFNVSTHFATATSLFSLCLYSSVGVISQFFYGNIDWMTVFWGGAGVIAGAQLGVLLSQRIPGRIIMQMLSILLVVIGVRMYFS</sequence>
<feature type="transmembrane region" description="Helical" evidence="6">
    <location>
        <begin position="262"/>
        <end position="280"/>
    </location>
</feature>
<keyword evidence="8" id="KW-1185">Reference proteome</keyword>
<name>A0ABX7VYJ1_9BACI</name>
<dbReference type="PANTHER" id="PTHR43701">
    <property type="entry name" value="MEMBRANE TRANSPORTER PROTEIN MJ0441-RELATED"/>
    <property type="match status" value="1"/>
</dbReference>
<keyword evidence="5 6" id="KW-0472">Membrane</keyword>
<comment type="subcellular location">
    <subcellularLocation>
        <location evidence="6">Cell membrane</location>
        <topology evidence="6">Multi-pass membrane protein</topology>
    </subcellularLocation>
    <subcellularLocation>
        <location evidence="1">Membrane</location>
        <topology evidence="1">Multi-pass membrane protein</topology>
    </subcellularLocation>
</comment>
<reference evidence="7 8" key="1">
    <citation type="submission" date="2019-12" db="EMBL/GenBank/DDBJ databases">
        <title>The whole genome sequencing of a strain isolated from a Mars analog, Dalangtan Playa.</title>
        <authorList>
            <person name="Huang T."/>
        </authorList>
    </citation>
    <scope>NUCLEOTIDE SEQUENCE [LARGE SCALE GENOMIC DNA]</scope>
    <source>
        <strain evidence="7 8">DP4-553-S</strain>
    </source>
</reference>
<dbReference type="EMBL" id="CP046956">
    <property type="protein sequence ID" value="QTN00761.1"/>
    <property type="molecule type" value="Genomic_DNA"/>
</dbReference>
<feature type="transmembrane region" description="Helical" evidence="6">
    <location>
        <begin position="206"/>
        <end position="229"/>
    </location>
</feature>
<evidence type="ECO:0000256" key="1">
    <source>
        <dbReference type="ARBA" id="ARBA00004141"/>
    </source>
</evidence>
<feature type="transmembrane region" description="Helical" evidence="6">
    <location>
        <begin position="236"/>
        <end position="256"/>
    </location>
</feature>
<feature type="transmembrane region" description="Helical" evidence="6">
    <location>
        <begin position="77"/>
        <end position="95"/>
    </location>
</feature>
<dbReference type="InterPro" id="IPR002781">
    <property type="entry name" value="TM_pro_TauE-like"/>
</dbReference>
<dbReference type="InterPro" id="IPR051598">
    <property type="entry name" value="TSUP/Inactive_protease-like"/>
</dbReference>
<proteinExistence type="inferred from homology"/>
<keyword evidence="3 6" id="KW-0812">Transmembrane</keyword>
<comment type="similarity">
    <text evidence="2 6">Belongs to the 4-toluene sulfonate uptake permease (TSUP) (TC 2.A.102) family.</text>
</comment>